<protein>
    <submittedName>
        <fullName evidence="2">YycH family regulatory protein</fullName>
    </submittedName>
</protein>
<evidence type="ECO:0000313" key="2">
    <source>
        <dbReference type="EMBL" id="MCU6791932.1"/>
    </source>
</evidence>
<dbReference type="CDD" id="cd15787">
    <property type="entry name" value="YycH_N"/>
    <property type="match status" value="1"/>
</dbReference>
<dbReference type="RefSeq" id="WP_076237556.1">
    <property type="nucleotide sequence ID" value="NZ_JAOQIO010000016.1"/>
</dbReference>
<dbReference type="Pfam" id="PF07435">
    <property type="entry name" value="YycH"/>
    <property type="match status" value="1"/>
</dbReference>
<dbReference type="Gene3D" id="3.30.310.160">
    <property type="entry name" value="YycH protein, domain 2"/>
    <property type="match status" value="1"/>
</dbReference>
<sequence>MMETLKSATLILLVGLSFVQSYFLSYSSPNFDPLVQDEYVKTDRIGSQAVLEDLLFPDQVVLHVGNLQHTVLYRGTPAYRMVVEGVNQRSLEGFRKMNLSALNINWDDVRNKQQGIEVKFRDGIPINVLQRVMQLKGEMPLENDTITKIWIFTKETKDEVRTVLFTDIPNLVYEVQKSDISGKDIERFVTEVQKPDASGKEVMIPYKTTNGDYYLPLKPVTFAEVRLPFKQFTVDQLKRSFFVDPAITRNLSERDGSEIYTDAKRGLQLKNDQRWMTYSDPVAAATAVDNKEGLQENLLSAVQFVNQHGGWNGVYSLQKVPQRLLPGNQPFIFRQYYGSLPLIDQRMYTLGPMKIIVQKGVVASYERSTIIPDMSSISNKETTIIGGDALDEKLNEYSKKNSVISVFPGYRTVVNDQSMDLIPAWAVELRDGSYEFLE</sequence>
<evidence type="ECO:0000259" key="1">
    <source>
        <dbReference type="Pfam" id="PF07435"/>
    </source>
</evidence>
<accession>A0ABT2UBH0</accession>
<dbReference type="InterPro" id="IPR009996">
    <property type="entry name" value="YycH"/>
</dbReference>
<comment type="caution">
    <text evidence="2">The sequence shown here is derived from an EMBL/GenBank/DDBJ whole genome shotgun (WGS) entry which is preliminary data.</text>
</comment>
<dbReference type="EMBL" id="JAOQIO010000016">
    <property type="protein sequence ID" value="MCU6791932.1"/>
    <property type="molecule type" value="Genomic_DNA"/>
</dbReference>
<dbReference type="Proteomes" id="UP001652445">
    <property type="component" value="Unassembled WGS sequence"/>
</dbReference>
<name>A0ABT2UBH0_9BACL</name>
<keyword evidence="3" id="KW-1185">Reference proteome</keyword>
<organism evidence="2 3">
    <name type="scientific">Paenibacillus baimaensis</name>
    <dbReference type="NCBI Taxonomy" id="2982185"/>
    <lineage>
        <taxon>Bacteria</taxon>
        <taxon>Bacillati</taxon>
        <taxon>Bacillota</taxon>
        <taxon>Bacilli</taxon>
        <taxon>Bacillales</taxon>
        <taxon>Paenibacillaceae</taxon>
        <taxon>Paenibacillus</taxon>
    </lineage>
</organism>
<proteinExistence type="predicted"/>
<feature type="domain" description="Regulatory protein YycH" evidence="1">
    <location>
        <begin position="3"/>
        <end position="431"/>
    </location>
</feature>
<evidence type="ECO:0000313" key="3">
    <source>
        <dbReference type="Proteomes" id="UP001652445"/>
    </source>
</evidence>
<reference evidence="2 3" key="1">
    <citation type="submission" date="2022-09" db="EMBL/GenBank/DDBJ databases">
        <authorList>
            <person name="Han X.L."/>
            <person name="Wang Q."/>
            <person name="Lu T."/>
        </authorList>
    </citation>
    <scope>NUCLEOTIDE SEQUENCE [LARGE SCALE GENOMIC DNA]</scope>
    <source>
        <strain evidence="2 3">WQ 127069</strain>
    </source>
</reference>
<gene>
    <name evidence="2" type="ORF">OB236_07315</name>
</gene>
<dbReference type="InterPro" id="IPR042274">
    <property type="entry name" value="YycH/YycI_2"/>
</dbReference>